<dbReference type="PRINTS" id="PR00173">
    <property type="entry name" value="EDTRNSPORT"/>
</dbReference>
<evidence type="ECO:0000256" key="3">
    <source>
        <dbReference type="ARBA" id="ARBA00022475"/>
    </source>
</evidence>
<keyword evidence="4 7" id="KW-0812">Transmembrane</keyword>
<keyword evidence="3" id="KW-1003">Cell membrane</keyword>
<dbReference type="EMBL" id="CP098023">
    <property type="protein sequence ID" value="WKD49766.1"/>
    <property type="molecule type" value="Genomic_DNA"/>
</dbReference>
<feature type="transmembrane region" description="Helical" evidence="7">
    <location>
        <begin position="230"/>
        <end position="249"/>
    </location>
</feature>
<evidence type="ECO:0000256" key="4">
    <source>
        <dbReference type="ARBA" id="ARBA00022692"/>
    </source>
</evidence>
<evidence type="ECO:0000313" key="9">
    <source>
        <dbReference type="Proteomes" id="UP001321520"/>
    </source>
</evidence>
<dbReference type="Gene3D" id="1.10.3860.10">
    <property type="entry name" value="Sodium:dicarboxylate symporter"/>
    <property type="match status" value="1"/>
</dbReference>
<evidence type="ECO:0000256" key="1">
    <source>
        <dbReference type="ARBA" id="ARBA00004651"/>
    </source>
</evidence>
<organism evidence="8 9">
    <name type="scientific">Microbulbifer spongiae</name>
    <dbReference type="NCBI Taxonomy" id="2944933"/>
    <lineage>
        <taxon>Bacteria</taxon>
        <taxon>Pseudomonadati</taxon>
        <taxon>Pseudomonadota</taxon>
        <taxon>Gammaproteobacteria</taxon>
        <taxon>Cellvibrionales</taxon>
        <taxon>Microbulbiferaceae</taxon>
        <taxon>Microbulbifer</taxon>
    </lineage>
</organism>
<sequence>MGLTTRIVIGMVTGIALGLLFNTLSMSGFPGAGVNEAINVYLTEGLFDIVGQIFIASLKLMVVPLVLVSLISGACALSEGSRIGPLAGKTILLYMITTAIAITLALCLALVFQPGVGVNEAAAQATAVFQPKQPPPLSEVLVNIFPTNPVAAMAEGNMLQIIVFALLMGYAISRCGEPGQRIAAFFNDLNSVVLRMVGVLMVFAPYGVFALLAKTFADLGLAGLVQLGKYFLVVLGALLLHALGVYSLILKLLSGLNPLELLKKMRSTMVFAFSTASSAATIPVTLSTVEKRLGVDNKVAAFTIPLGATINMDGTAIMQGVATVFIAQFFGVEIGLIGYLTVILTATLASIGTAGVPGVGLIMLGMVLQQVGLPLEGIAIVIGVDRLLDMVRTAVNITGDSVVSSVVAKSEGALDEEIFYDANYDSVGIGDSKNTIGAH</sequence>
<accession>A0ABY9EBN2</accession>
<evidence type="ECO:0000256" key="5">
    <source>
        <dbReference type="ARBA" id="ARBA00022989"/>
    </source>
</evidence>
<keyword evidence="6 7" id="KW-0472">Membrane</keyword>
<dbReference type="InterPro" id="IPR001991">
    <property type="entry name" value="Na-dicarboxylate_symporter"/>
</dbReference>
<feature type="transmembrane region" description="Helical" evidence="7">
    <location>
        <begin position="270"/>
        <end position="289"/>
    </location>
</feature>
<dbReference type="Proteomes" id="UP001321520">
    <property type="component" value="Chromosome"/>
</dbReference>
<reference evidence="8 9" key="1">
    <citation type="submission" date="2022-05" db="EMBL/GenBank/DDBJ databases">
        <title>Microbulbifer sp. nov., isolated from sponge.</title>
        <authorList>
            <person name="Gao L."/>
        </authorList>
    </citation>
    <scope>NUCLEOTIDE SEQUENCE [LARGE SCALE GENOMIC DNA]</scope>
    <source>
        <strain evidence="8 9">MI-G</strain>
    </source>
</reference>
<name>A0ABY9EBN2_9GAMM</name>
<feature type="transmembrane region" description="Helical" evidence="7">
    <location>
        <begin position="361"/>
        <end position="384"/>
    </location>
</feature>
<protein>
    <submittedName>
        <fullName evidence="8">Dicarboxylate/amino acid:cation symporter</fullName>
    </submittedName>
</protein>
<feature type="transmembrane region" description="Helical" evidence="7">
    <location>
        <begin position="301"/>
        <end position="327"/>
    </location>
</feature>
<dbReference type="RefSeq" id="WP_301415616.1">
    <property type="nucleotide sequence ID" value="NZ_CP098023.1"/>
</dbReference>
<keyword evidence="2" id="KW-0813">Transport</keyword>
<keyword evidence="5 7" id="KW-1133">Transmembrane helix</keyword>
<keyword evidence="9" id="KW-1185">Reference proteome</keyword>
<proteinExistence type="predicted"/>
<feature type="transmembrane region" description="Helical" evidence="7">
    <location>
        <begin position="49"/>
        <end position="71"/>
    </location>
</feature>
<feature type="transmembrane region" description="Helical" evidence="7">
    <location>
        <begin position="7"/>
        <end position="29"/>
    </location>
</feature>
<dbReference type="PANTHER" id="PTHR42865">
    <property type="entry name" value="PROTON/GLUTAMATE-ASPARTATE SYMPORTER"/>
    <property type="match status" value="1"/>
</dbReference>
<evidence type="ECO:0000256" key="6">
    <source>
        <dbReference type="ARBA" id="ARBA00023136"/>
    </source>
</evidence>
<dbReference type="PANTHER" id="PTHR42865:SF7">
    <property type="entry name" value="PROTON_GLUTAMATE-ASPARTATE SYMPORTER"/>
    <property type="match status" value="1"/>
</dbReference>
<feature type="transmembrane region" description="Helical" evidence="7">
    <location>
        <begin position="334"/>
        <end position="355"/>
    </location>
</feature>
<evidence type="ECO:0000256" key="2">
    <source>
        <dbReference type="ARBA" id="ARBA00022448"/>
    </source>
</evidence>
<evidence type="ECO:0000313" key="8">
    <source>
        <dbReference type="EMBL" id="WKD49766.1"/>
    </source>
</evidence>
<feature type="transmembrane region" description="Helical" evidence="7">
    <location>
        <begin position="91"/>
        <end position="112"/>
    </location>
</feature>
<dbReference type="InterPro" id="IPR036458">
    <property type="entry name" value="Na:dicarbo_symporter_sf"/>
</dbReference>
<dbReference type="SUPFAM" id="SSF118215">
    <property type="entry name" value="Proton glutamate symport protein"/>
    <property type="match status" value="1"/>
</dbReference>
<feature type="transmembrane region" description="Helical" evidence="7">
    <location>
        <begin position="192"/>
        <end position="210"/>
    </location>
</feature>
<evidence type="ECO:0000256" key="7">
    <source>
        <dbReference type="SAM" id="Phobius"/>
    </source>
</evidence>
<comment type="subcellular location">
    <subcellularLocation>
        <location evidence="1">Cell membrane</location>
        <topology evidence="1">Multi-pass membrane protein</topology>
    </subcellularLocation>
</comment>
<feature type="transmembrane region" description="Helical" evidence="7">
    <location>
        <begin position="150"/>
        <end position="172"/>
    </location>
</feature>
<dbReference type="Pfam" id="PF00375">
    <property type="entry name" value="SDF"/>
    <property type="match status" value="1"/>
</dbReference>
<gene>
    <name evidence="8" type="ORF">M8T91_18045</name>
</gene>